<dbReference type="RefSeq" id="WP_025280430.1">
    <property type="nucleotide sequence ID" value="NZ_CP007268.1"/>
</dbReference>
<dbReference type="Pfam" id="PF13384">
    <property type="entry name" value="HTH_23"/>
    <property type="match status" value="1"/>
</dbReference>
<sequence length="105" mass="12260">MDFLADLKKQITRHLPDRPDASQVASAIVSSIRSRWAGEKIYLRQVNERRQHALALIRQGATVKEAADQVEVHVSTVYRWISETRRRNLESPRPRRGLERTDTWL</sequence>
<protein>
    <recommendedName>
        <fullName evidence="3">Resolvase HTH domain-containing protein</fullName>
    </recommendedName>
</protein>
<dbReference type="KEGG" id="hhc:M911_01595"/>
<organism evidence="1 2">
    <name type="scientific">Ectothiorhodospira haloalkaliphila</name>
    <dbReference type="NCBI Taxonomy" id="421628"/>
    <lineage>
        <taxon>Bacteria</taxon>
        <taxon>Pseudomonadati</taxon>
        <taxon>Pseudomonadota</taxon>
        <taxon>Gammaproteobacteria</taxon>
        <taxon>Chromatiales</taxon>
        <taxon>Ectothiorhodospiraceae</taxon>
        <taxon>Ectothiorhodospira</taxon>
    </lineage>
</organism>
<dbReference type="HOGENOM" id="CLU_2232772_0_0_6"/>
<reference evidence="2" key="2">
    <citation type="submission" date="2014-02" db="EMBL/GenBank/DDBJ databases">
        <title>Draft Genome Sequence of extremely halophilic bacteria Halorhodospira halochloris.</title>
        <authorList>
            <person name="Singh K.S."/>
        </authorList>
    </citation>
    <scope>NUCLEOTIDE SEQUENCE [LARGE SCALE GENOMIC DNA]</scope>
    <source>
        <strain evidence="2">A</strain>
    </source>
</reference>
<proteinExistence type="predicted"/>
<dbReference type="AlphaFoldDB" id="W8KG40"/>
<reference evidence="1 2" key="1">
    <citation type="journal article" date="2014" name="J Genomics">
        <title>Draft Genome Sequence of the Extremely Halophilic Phototrophic Purple Sulfur Bacterium Halorhodospira halochloris.</title>
        <authorList>
            <person name="Singh K.S."/>
            <person name="Kirksey J."/>
            <person name="Hoff W.D."/>
            <person name="Deole R."/>
        </authorList>
    </citation>
    <scope>NUCLEOTIDE SEQUENCE [LARGE SCALE GENOMIC DNA]</scope>
    <source>
        <strain evidence="1 2">A</strain>
    </source>
</reference>
<accession>W8KG40</accession>
<keyword evidence="2" id="KW-1185">Reference proteome</keyword>
<dbReference type="Proteomes" id="UP000019442">
    <property type="component" value="Chromosome"/>
</dbReference>
<evidence type="ECO:0008006" key="3">
    <source>
        <dbReference type="Google" id="ProtNLM"/>
    </source>
</evidence>
<gene>
    <name evidence="1" type="ORF">M911_01595</name>
</gene>
<dbReference type="Gene3D" id="1.10.10.60">
    <property type="entry name" value="Homeodomain-like"/>
    <property type="match status" value="1"/>
</dbReference>
<dbReference type="InterPro" id="IPR009057">
    <property type="entry name" value="Homeodomain-like_sf"/>
</dbReference>
<dbReference type="EMBL" id="CP007268">
    <property type="protein sequence ID" value="AHK78108.1"/>
    <property type="molecule type" value="Genomic_DNA"/>
</dbReference>
<evidence type="ECO:0000313" key="2">
    <source>
        <dbReference type="Proteomes" id="UP000019442"/>
    </source>
</evidence>
<name>W8KG40_9GAMM</name>
<evidence type="ECO:0000313" key="1">
    <source>
        <dbReference type="EMBL" id="AHK78108.1"/>
    </source>
</evidence>
<dbReference type="SUPFAM" id="SSF46689">
    <property type="entry name" value="Homeodomain-like"/>
    <property type="match status" value="1"/>
</dbReference>